<dbReference type="AlphaFoldDB" id="A0AAW1TAH6"/>
<protein>
    <submittedName>
        <fullName evidence="1">Uncharacterized protein</fullName>
    </submittedName>
</protein>
<feature type="non-terminal residue" evidence="1">
    <location>
        <position position="256"/>
    </location>
</feature>
<keyword evidence="2" id="KW-1185">Reference proteome</keyword>
<dbReference type="Proteomes" id="UP001485043">
    <property type="component" value="Unassembled WGS sequence"/>
</dbReference>
<name>A0AAW1TAH6_9CHLO</name>
<proteinExistence type="predicted"/>
<sequence>MAVSLASAGSAVLRSSSNRSPRVQDGHLSPHRCWSGRIVTPQRLTQRLKAGPTDVLLLDFDGVIVDSEPEVTAGCIESAAALWSQSLSKLEGAQLAELKNKMRTVRPVMNATWEFLVAARLLASDAKSLDSLLQDWPSVCDWAIKEWGTTQHAIEEHSEAFRKQRVAGDEGAFIQNNMLYPGILDAVSQCQYPWLYAKLSPPNEKKIAAISDIAQRPLVNESKARLHFVDDRFETVKAVLEAPDLKGIRLKVYLAD</sequence>
<accession>A0AAW1TAH6</accession>
<organism evidence="1 2">
    <name type="scientific">Apatococcus fuscideae</name>
    <dbReference type="NCBI Taxonomy" id="2026836"/>
    <lineage>
        <taxon>Eukaryota</taxon>
        <taxon>Viridiplantae</taxon>
        <taxon>Chlorophyta</taxon>
        <taxon>core chlorophytes</taxon>
        <taxon>Trebouxiophyceae</taxon>
        <taxon>Chlorellales</taxon>
        <taxon>Chlorellaceae</taxon>
        <taxon>Apatococcus</taxon>
    </lineage>
</organism>
<reference evidence="1 2" key="1">
    <citation type="journal article" date="2024" name="Nat. Commun.">
        <title>Phylogenomics reveals the evolutionary origins of lichenization in chlorophyte algae.</title>
        <authorList>
            <person name="Puginier C."/>
            <person name="Libourel C."/>
            <person name="Otte J."/>
            <person name="Skaloud P."/>
            <person name="Haon M."/>
            <person name="Grisel S."/>
            <person name="Petersen M."/>
            <person name="Berrin J.G."/>
            <person name="Delaux P.M."/>
            <person name="Dal Grande F."/>
            <person name="Keller J."/>
        </authorList>
    </citation>
    <scope>NUCLEOTIDE SEQUENCE [LARGE SCALE GENOMIC DNA]</scope>
    <source>
        <strain evidence="1 2">SAG 2523</strain>
    </source>
</reference>
<evidence type="ECO:0000313" key="2">
    <source>
        <dbReference type="Proteomes" id="UP001485043"/>
    </source>
</evidence>
<gene>
    <name evidence="1" type="ORF">WJX84_005680</name>
</gene>
<comment type="caution">
    <text evidence="1">The sequence shown here is derived from an EMBL/GenBank/DDBJ whole genome shotgun (WGS) entry which is preliminary data.</text>
</comment>
<dbReference type="EMBL" id="JALJOV010000189">
    <property type="protein sequence ID" value="KAK9866107.1"/>
    <property type="molecule type" value="Genomic_DNA"/>
</dbReference>
<evidence type="ECO:0000313" key="1">
    <source>
        <dbReference type="EMBL" id="KAK9866107.1"/>
    </source>
</evidence>